<feature type="compositionally biased region" description="Polar residues" evidence="1">
    <location>
        <begin position="145"/>
        <end position="163"/>
    </location>
</feature>
<gene>
    <name evidence="2" type="ORF">PtA15_9A315</name>
</gene>
<dbReference type="Proteomes" id="UP001164743">
    <property type="component" value="Chromosome 9A"/>
</dbReference>
<evidence type="ECO:0000313" key="2">
    <source>
        <dbReference type="EMBL" id="WAQ88190.1"/>
    </source>
</evidence>
<keyword evidence="3" id="KW-1185">Reference proteome</keyword>
<reference evidence="2" key="1">
    <citation type="submission" date="2022-10" db="EMBL/GenBank/DDBJ databases">
        <title>Puccinia triticina Genome sequencing and assembly.</title>
        <authorList>
            <person name="Li C."/>
        </authorList>
    </citation>
    <scope>NUCLEOTIDE SEQUENCE</scope>
    <source>
        <strain evidence="2">Pt15</strain>
    </source>
</reference>
<protein>
    <submittedName>
        <fullName evidence="2">Uncharacterized protein</fullName>
    </submittedName>
</protein>
<dbReference type="GeneID" id="77813407"/>
<feature type="compositionally biased region" description="Basic and acidic residues" evidence="1">
    <location>
        <begin position="17"/>
        <end position="26"/>
    </location>
</feature>
<proteinExistence type="predicted"/>
<feature type="region of interest" description="Disordered" evidence="1">
    <location>
        <begin position="69"/>
        <end position="163"/>
    </location>
</feature>
<feature type="region of interest" description="Disordered" evidence="1">
    <location>
        <begin position="1"/>
        <end position="42"/>
    </location>
</feature>
<dbReference type="RefSeq" id="XP_053023745.1">
    <property type="nucleotide sequence ID" value="XM_053172512.1"/>
</dbReference>
<name>A0ABY7CWP5_9BASI</name>
<accession>A0ABY7CWP5</accession>
<evidence type="ECO:0000256" key="1">
    <source>
        <dbReference type="SAM" id="MobiDB-lite"/>
    </source>
</evidence>
<dbReference type="EMBL" id="CP110429">
    <property type="protein sequence ID" value="WAQ88190.1"/>
    <property type="molecule type" value="Genomic_DNA"/>
</dbReference>
<sequence>MTTTEVNQKLWWQKRPPLRDQVKPRNADSGLKQVASRTGEPGVACGLSAGWDGLTELLPAVVLPDSRPTAARTLLRPDDGPSCHPNPCPGEHPSVPRITLFRGTHPSPPSPLTHLVSLPHPATAPETATSIGLAEHRLQRRKLNPPTTNSRPQEQRPLSSLVR</sequence>
<organism evidence="2 3">
    <name type="scientific">Puccinia triticina</name>
    <dbReference type="NCBI Taxonomy" id="208348"/>
    <lineage>
        <taxon>Eukaryota</taxon>
        <taxon>Fungi</taxon>
        <taxon>Dikarya</taxon>
        <taxon>Basidiomycota</taxon>
        <taxon>Pucciniomycotina</taxon>
        <taxon>Pucciniomycetes</taxon>
        <taxon>Pucciniales</taxon>
        <taxon>Pucciniaceae</taxon>
        <taxon>Puccinia</taxon>
    </lineage>
</organism>
<evidence type="ECO:0000313" key="3">
    <source>
        <dbReference type="Proteomes" id="UP001164743"/>
    </source>
</evidence>